<keyword evidence="11" id="KW-1208">Phospholipid metabolism</keyword>
<dbReference type="Pfam" id="PF19279">
    <property type="entry name" value="YegS_C"/>
    <property type="match status" value="1"/>
</dbReference>
<evidence type="ECO:0000256" key="2">
    <source>
        <dbReference type="ARBA" id="ARBA00022516"/>
    </source>
</evidence>
<dbReference type="PROSITE" id="PS50146">
    <property type="entry name" value="DAGK"/>
    <property type="match status" value="1"/>
</dbReference>
<proteinExistence type="predicted"/>
<dbReference type="AlphaFoldDB" id="A0A6J7TZ67"/>
<evidence type="ECO:0000256" key="9">
    <source>
        <dbReference type="ARBA" id="ARBA00023098"/>
    </source>
</evidence>
<keyword evidence="3" id="KW-0808">Transferase</keyword>
<dbReference type="GO" id="GO:0005524">
    <property type="term" value="F:ATP binding"/>
    <property type="evidence" value="ECO:0007669"/>
    <property type="project" value="UniProtKB-KW"/>
</dbReference>
<dbReference type="Gene3D" id="3.40.50.10330">
    <property type="entry name" value="Probable inorganic polyphosphate/atp-NAD kinase, domain 1"/>
    <property type="match status" value="1"/>
</dbReference>
<dbReference type="InterPro" id="IPR017438">
    <property type="entry name" value="ATP-NAD_kinase_N"/>
</dbReference>
<dbReference type="PANTHER" id="PTHR12358">
    <property type="entry name" value="SPHINGOSINE KINASE"/>
    <property type="match status" value="1"/>
</dbReference>
<dbReference type="GO" id="GO:0046872">
    <property type="term" value="F:metal ion binding"/>
    <property type="evidence" value="ECO:0007669"/>
    <property type="project" value="UniProtKB-KW"/>
</dbReference>
<reference evidence="13" key="1">
    <citation type="submission" date="2020-05" db="EMBL/GenBank/DDBJ databases">
        <authorList>
            <person name="Chiriac C."/>
            <person name="Salcher M."/>
            <person name="Ghai R."/>
            <person name="Kavagutti S V."/>
        </authorList>
    </citation>
    <scope>NUCLEOTIDE SEQUENCE</scope>
</reference>
<keyword evidence="7" id="KW-0067">ATP-binding</keyword>
<feature type="domain" description="DAGKc" evidence="12">
    <location>
        <begin position="1"/>
        <end position="129"/>
    </location>
</feature>
<dbReference type="InterPro" id="IPR050187">
    <property type="entry name" value="Lipid_Phosphate_FormReg"/>
</dbReference>
<organism evidence="13">
    <name type="scientific">freshwater metagenome</name>
    <dbReference type="NCBI Taxonomy" id="449393"/>
    <lineage>
        <taxon>unclassified sequences</taxon>
        <taxon>metagenomes</taxon>
        <taxon>ecological metagenomes</taxon>
    </lineage>
</organism>
<dbReference type="EMBL" id="CAFBQQ010000010">
    <property type="protein sequence ID" value="CAB5059394.1"/>
    <property type="molecule type" value="Genomic_DNA"/>
</dbReference>
<evidence type="ECO:0000313" key="13">
    <source>
        <dbReference type="EMBL" id="CAB5059394.1"/>
    </source>
</evidence>
<protein>
    <submittedName>
        <fullName evidence="13">Unannotated protein</fullName>
    </submittedName>
</protein>
<evidence type="ECO:0000256" key="5">
    <source>
        <dbReference type="ARBA" id="ARBA00022741"/>
    </source>
</evidence>
<dbReference type="NCBIfam" id="TIGR00147">
    <property type="entry name" value="YegS/Rv2252/BmrU family lipid kinase"/>
    <property type="match status" value="1"/>
</dbReference>
<name>A0A6J7TZ67_9ZZZZ</name>
<dbReference type="Pfam" id="PF00781">
    <property type="entry name" value="DAGK_cat"/>
    <property type="match status" value="1"/>
</dbReference>
<gene>
    <name evidence="13" type="ORF">UFOPK4358_00169</name>
</gene>
<keyword evidence="9" id="KW-0443">Lipid metabolism</keyword>
<dbReference type="SMART" id="SM00046">
    <property type="entry name" value="DAGKc"/>
    <property type="match status" value="1"/>
</dbReference>
<keyword evidence="6" id="KW-0418">Kinase</keyword>
<dbReference type="InterPro" id="IPR045540">
    <property type="entry name" value="YegS/DAGK_C"/>
</dbReference>
<evidence type="ECO:0000256" key="10">
    <source>
        <dbReference type="ARBA" id="ARBA00023209"/>
    </source>
</evidence>
<dbReference type="GO" id="GO:0008654">
    <property type="term" value="P:phospholipid biosynthetic process"/>
    <property type="evidence" value="ECO:0007669"/>
    <property type="project" value="UniProtKB-KW"/>
</dbReference>
<evidence type="ECO:0000256" key="1">
    <source>
        <dbReference type="ARBA" id="ARBA00001946"/>
    </source>
</evidence>
<keyword evidence="10" id="KW-0594">Phospholipid biosynthesis</keyword>
<dbReference type="Gene3D" id="2.60.200.40">
    <property type="match status" value="1"/>
</dbReference>
<evidence type="ECO:0000256" key="8">
    <source>
        <dbReference type="ARBA" id="ARBA00022842"/>
    </source>
</evidence>
<evidence type="ECO:0000256" key="6">
    <source>
        <dbReference type="ARBA" id="ARBA00022777"/>
    </source>
</evidence>
<dbReference type="PANTHER" id="PTHR12358:SF106">
    <property type="entry name" value="LIPID KINASE YEGS"/>
    <property type="match status" value="1"/>
</dbReference>
<dbReference type="GO" id="GO:0005886">
    <property type="term" value="C:plasma membrane"/>
    <property type="evidence" value="ECO:0007669"/>
    <property type="project" value="TreeGrafter"/>
</dbReference>
<dbReference type="InterPro" id="IPR016064">
    <property type="entry name" value="NAD/diacylglycerol_kinase_sf"/>
</dbReference>
<dbReference type="InterPro" id="IPR005218">
    <property type="entry name" value="Diacylglycerol/lipid_kinase"/>
</dbReference>
<evidence type="ECO:0000256" key="3">
    <source>
        <dbReference type="ARBA" id="ARBA00022679"/>
    </source>
</evidence>
<dbReference type="GO" id="GO:0004143">
    <property type="term" value="F:ATP-dependent diacylglycerol kinase activity"/>
    <property type="evidence" value="ECO:0007669"/>
    <property type="project" value="TreeGrafter"/>
</dbReference>
<evidence type="ECO:0000259" key="12">
    <source>
        <dbReference type="PROSITE" id="PS50146"/>
    </source>
</evidence>
<keyword evidence="2" id="KW-0444">Lipid biosynthesis</keyword>
<dbReference type="InterPro" id="IPR001206">
    <property type="entry name" value="Diacylglycerol_kinase_cat_dom"/>
</dbReference>
<keyword evidence="5" id="KW-0547">Nucleotide-binding</keyword>
<evidence type="ECO:0000256" key="4">
    <source>
        <dbReference type="ARBA" id="ARBA00022723"/>
    </source>
</evidence>
<evidence type="ECO:0000256" key="11">
    <source>
        <dbReference type="ARBA" id="ARBA00023264"/>
    </source>
</evidence>
<comment type="cofactor">
    <cofactor evidence="1">
        <name>Mg(2+)</name>
        <dbReference type="ChEBI" id="CHEBI:18420"/>
    </cofactor>
</comment>
<dbReference type="SUPFAM" id="SSF111331">
    <property type="entry name" value="NAD kinase/diacylglycerol kinase-like"/>
    <property type="match status" value="1"/>
</dbReference>
<keyword evidence="8" id="KW-0460">Magnesium</keyword>
<keyword evidence="4" id="KW-0479">Metal-binding</keyword>
<accession>A0A6J7TZ67</accession>
<evidence type="ECO:0000256" key="7">
    <source>
        <dbReference type="ARBA" id="ARBA00022840"/>
    </source>
</evidence>
<sequence>MWLVVTNSSAGKGKAETLAQELINLLSNKNLKNELINCPTFEETNAKLDVAIQSNHYKYLVAVGGDGLVNLCLQKVAEKEIVLGVIPAGTGNDFARAVGFYGKSVSEIFSIILKSTPEKIDLGKVVTKSGDKWFVQVLSTGFDAVVNSVANRMRWPKGKSKYTIATLIVLSKFRKIAYKIEIDNKILDQDVMLLSVANGECYGGGMRICPGASNSDGVFDILVVRPVSKLVLLTIFPKVFKGNHIPHPKIDLHHGRKVKLSGPTLAYADGEFVSDFPIEVTIIPRALTTWLAQ</sequence>